<dbReference type="InterPro" id="IPR036412">
    <property type="entry name" value="HAD-like_sf"/>
</dbReference>
<dbReference type="Pfam" id="PF13344">
    <property type="entry name" value="Hydrolase_6"/>
    <property type="match status" value="1"/>
</dbReference>
<dbReference type="PANTHER" id="PTHR19288:SF95">
    <property type="entry name" value="D-GLYCEROL 3-PHOSPHATE PHOSPHATASE"/>
    <property type="match status" value="1"/>
</dbReference>
<dbReference type="NCBIfam" id="TIGR01460">
    <property type="entry name" value="HAD-SF-IIA"/>
    <property type="match status" value="1"/>
</dbReference>
<dbReference type="RefSeq" id="WP_376879532.1">
    <property type="nucleotide sequence ID" value="NZ_JBHUHP010000028.1"/>
</dbReference>
<evidence type="ECO:0000256" key="1">
    <source>
        <dbReference type="SAM" id="MobiDB-lite"/>
    </source>
</evidence>
<dbReference type="Gene3D" id="3.40.50.1000">
    <property type="entry name" value="HAD superfamily/HAD-like"/>
    <property type="match status" value="2"/>
</dbReference>
<dbReference type="Gene3D" id="3.30.300.290">
    <property type="match status" value="1"/>
</dbReference>
<reference evidence="3" key="1">
    <citation type="journal article" date="2019" name="Int. J. Syst. Evol. Microbiol.">
        <title>The Global Catalogue of Microorganisms (GCM) 10K type strain sequencing project: providing services to taxonomists for standard genome sequencing and annotation.</title>
        <authorList>
            <consortium name="The Broad Institute Genomics Platform"/>
            <consortium name="The Broad Institute Genome Sequencing Center for Infectious Disease"/>
            <person name="Wu L."/>
            <person name="Ma J."/>
        </authorList>
    </citation>
    <scope>NUCLEOTIDE SEQUENCE [LARGE SCALE GENOMIC DNA]</scope>
    <source>
        <strain evidence="3">JCM 3338</strain>
    </source>
</reference>
<dbReference type="SUPFAM" id="SSF56784">
    <property type="entry name" value="HAD-like"/>
    <property type="match status" value="1"/>
</dbReference>
<gene>
    <name evidence="2" type="ORF">ACFSHS_19070</name>
</gene>
<evidence type="ECO:0000313" key="2">
    <source>
        <dbReference type="EMBL" id="MFD2093668.1"/>
    </source>
</evidence>
<dbReference type="InterPro" id="IPR023214">
    <property type="entry name" value="HAD_sf"/>
</dbReference>
<keyword evidence="2" id="KW-0378">Hydrolase</keyword>
<dbReference type="Pfam" id="PF13242">
    <property type="entry name" value="Hydrolase_like"/>
    <property type="match status" value="1"/>
</dbReference>
<feature type="region of interest" description="Disordered" evidence="1">
    <location>
        <begin position="1"/>
        <end position="24"/>
    </location>
</feature>
<dbReference type="GO" id="GO:0016787">
    <property type="term" value="F:hydrolase activity"/>
    <property type="evidence" value="ECO:0007669"/>
    <property type="project" value="UniProtKB-KW"/>
</dbReference>
<protein>
    <submittedName>
        <fullName evidence="2">HAD-IIA family hydrolase</fullName>
    </submittedName>
</protein>
<organism evidence="2 3">
    <name type="scientific">Blastococcus deserti</name>
    <dbReference type="NCBI Taxonomy" id="2259033"/>
    <lineage>
        <taxon>Bacteria</taxon>
        <taxon>Bacillati</taxon>
        <taxon>Actinomycetota</taxon>
        <taxon>Actinomycetes</taxon>
        <taxon>Geodermatophilales</taxon>
        <taxon>Geodermatophilaceae</taxon>
        <taxon>Blastococcus</taxon>
    </lineage>
</organism>
<dbReference type="Proteomes" id="UP001597402">
    <property type="component" value="Unassembled WGS sequence"/>
</dbReference>
<feature type="compositionally biased region" description="Acidic residues" evidence="1">
    <location>
        <begin position="334"/>
        <end position="344"/>
    </location>
</feature>
<sequence>MTAARPGSIHPRQPVPATLAAGSSTPPCRVYDVALLDLDGVVYVGPHAVPGVPEALMAARAAGMRLGFVTNNAARPPAEVARHLREIGVPAEAADVITSSQAAATVVAELLGPGAAVLAVGGPGVATALTAAGLTVVERAEDRPAAVVQGYGRDVGWSHLAEAVVAVRNGARHVATNVDATVPSPRGPLPGNGAMVGVVAAVTGQAPLVTGKPDPAMHAECVRRTGARRPLVVGDRLDTDIEGARRAGAASLVVLSGVTDAATLLAARPDHRPDLLAADASGLLHPHPPVISDGRTWRCGGWSARVAEGEDVLVLEAGDGNTVLADGDAGPADGDGDAADGDGDAADRDGDAADRDGDGLDGLRALCAAHWSRHPDRAAPVQVVAAGARAQAAVTRWALTGARPVA</sequence>
<proteinExistence type="predicted"/>
<feature type="compositionally biased region" description="Basic and acidic residues" evidence="1">
    <location>
        <begin position="345"/>
        <end position="357"/>
    </location>
</feature>
<name>A0ABW4XGB8_9ACTN</name>
<dbReference type="InterPro" id="IPR006357">
    <property type="entry name" value="HAD-SF_hydro_IIA"/>
</dbReference>
<accession>A0ABW4XGB8</accession>
<evidence type="ECO:0000313" key="3">
    <source>
        <dbReference type="Proteomes" id="UP001597402"/>
    </source>
</evidence>
<dbReference type="PANTHER" id="PTHR19288">
    <property type="entry name" value="4-NITROPHENYLPHOSPHATASE-RELATED"/>
    <property type="match status" value="1"/>
</dbReference>
<comment type="caution">
    <text evidence="2">The sequence shown here is derived from an EMBL/GenBank/DDBJ whole genome shotgun (WGS) entry which is preliminary data.</text>
</comment>
<feature type="region of interest" description="Disordered" evidence="1">
    <location>
        <begin position="324"/>
        <end position="357"/>
    </location>
</feature>
<dbReference type="EMBL" id="JBHUHP010000028">
    <property type="protein sequence ID" value="MFD2093668.1"/>
    <property type="molecule type" value="Genomic_DNA"/>
</dbReference>
<keyword evidence="3" id="KW-1185">Reference proteome</keyword>